<dbReference type="AlphaFoldDB" id="A0AAE0Y6D6"/>
<keyword evidence="3" id="KW-1185">Reference proteome</keyword>
<gene>
    <name evidence="2" type="ORF">RRG08_037548</name>
</gene>
<organism evidence="2 3">
    <name type="scientific">Elysia crispata</name>
    <name type="common">lettuce slug</name>
    <dbReference type="NCBI Taxonomy" id="231223"/>
    <lineage>
        <taxon>Eukaryota</taxon>
        <taxon>Metazoa</taxon>
        <taxon>Spiralia</taxon>
        <taxon>Lophotrochozoa</taxon>
        <taxon>Mollusca</taxon>
        <taxon>Gastropoda</taxon>
        <taxon>Heterobranchia</taxon>
        <taxon>Euthyneura</taxon>
        <taxon>Panpulmonata</taxon>
        <taxon>Sacoglossa</taxon>
        <taxon>Placobranchoidea</taxon>
        <taxon>Plakobranchidae</taxon>
        <taxon>Elysia</taxon>
    </lineage>
</organism>
<dbReference type="EMBL" id="JAWDGP010006859">
    <property type="protein sequence ID" value="KAK3734185.1"/>
    <property type="molecule type" value="Genomic_DNA"/>
</dbReference>
<reference evidence="2" key="1">
    <citation type="journal article" date="2023" name="G3 (Bethesda)">
        <title>A reference genome for the long-term kleptoplast-retaining sea slug Elysia crispata morphotype clarki.</title>
        <authorList>
            <person name="Eastman K.E."/>
            <person name="Pendleton A.L."/>
            <person name="Shaikh M.A."/>
            <person name="Suttiyut T."/>
            <person name="Ogas R."/>
            <person name="Tomko P."/>
            <person name="Gavelis G."/>
            <person name="Widhalm J.R."/>
            <person name="Wisecaver J.H."/>
        </authorList>
    </citation>
    <scope>NUCLEOTIDE SEQUENCE</scope>
    <source>
        <strain evidence="2">ECLA1</strain>
    </source>
</reference>
<evidence type="ECO:0000313" key="3">
    <source>
        <dbReference type="Proteomes" id="UP001283361"/>
    </source>
</evidence>
<evidence type="ECO:0000313" key="2">
    <source>
        <dbReference type="EMBL" id="KAK3734185.1"/>
    </source>
</evidence>
<dbReference type="Proteomes" id="UP001283361">
    <property type="component" value="Unassembled WGS sequence"/>
</dbReference>
<comment type="caution">
    <text evidence="2">The sequence shown here is derived from an EMBL/GenBank/DDBJ whole genome shotgun (WGS) entry which is preliminary data.</text>
</comment>
<accession>A0AAE0Y6D6</accession>
<feature type="compositionally biased region" description="Basic residues" evidence="1">
    <location>
        <begin position="204"/>
        <end position="217"/>
    </location>
</feature>
<proteinExistence type="predicted"/>
<feature type="region of interest" description="Disordered" evidence="1">
    <location>
        <begin position="191"/>
        <end position="283"/>
    </location>
</feature>
<sequence length="319" mass="35925">MFHDDLGLNLPRSGCCCFASYRKPNPGKTEQCITKSFCCMFPGVRSFPWQNLIVLFMSEGCPLIGQPHFLSEVDGCRASPRRQEFNVRNLLQDVINFKRSFPMPVLSSFVRYSQMSLQEVQMVTVKEAYKSTTIIYYGAYGGPNHACLLRGVVMQSGHSAVQLSVGSSGHQFWLYLIFFLISAPFWKSSQTKTNPDDFRSQSTKSKHTSSHSHKIRRQERLSRNSQPHLPATGPSHNSKPQLTVTQTWLAPDKSRDGPRAQVIQDEGHPGTARADPTGDQGQNLDHRLQRMIKSVSVTAVYSTRIRSPDDITAVGRRLY</sequence>
<feature type="compositionally biased region" description="Polar residues" evidence="1">
    <location>
        <begin position="234"/>
        <end position="248"/>
    </location>
</feature>
<evidence type="ECO:0000256" key="1">
    <source>
        <dbReference type="SAM" id="MobiDB-lite"/>
    </source>
</evidence>
<name>A0AAE0Y6D6_9GAST</name>
<protein>
    <submittedName>
        <fullName evidence="2">Uncharacterized protein</fullName>
    </submittedName>
</protein>